<dbReference type="PROSITE" id="PS51186">
    <property type="entry name" value="GNAT"/>
    <property type="match status" value="1"/>
</dbReference>
<dbReference type="InterPro" id="IPR016181">
    <property type="entry name" value="Acyl_CoA_acyltransferase"/>
</dbReference>
<dbReference type="PANTHER" id="PTHR39173">
    <property type="entry name" value="ACETYLTRANSFERASE"/>
    <property type="match status" value="1"/>
</dbReference>
<keyword evidence="2" id="KW-1185">Reference proteome</keyword>
<dbReference type="Proteomes" id="UP000254912">
    <property type="component" value="Unassembled WGS sequence"/>
</dbReference>
<reference evidence="1 2" key="1">
    <citation type="submission" date="2018-07" db="EMBL/GenBank/DDBJ databases">
        <title>Genomic Encyclopedia of Type Strains, Phase III (KMG-III): the genomes of soil and plant-associated and newly described type strains.</title>
        <authorList>
            <person name="Whitman W."/>
        </authorList>
    </citation>
    <scope>NUCLEOTIDE SEQUENCE [LARGE SCALE GENOMIC DNA]</scope>
    <source>
        <strain evidence="1 2">CECT 7031</strain>
    </source>
</reference>
<evidence type="ECO:0000313" key="1">
    <source>
        <dbReference type="EMBL" id="RDL06710.1"/>
    </source>
</evidence>
<dbReference type="CDD" id="cd04301">
    <property type="entry name" value="NAT_SF"/>
    <property type="match status" value="1"/>
</dbReference>
<accession>A0A288Q7B3</accession>
<name>A0A288Q7B3_9LACO</name>
<proteinExistence type="predicted"/>
<dbReference type="RefSeq" id="WP_070230740.1">
    <property type="nucleotide sequence ID" value="NZ_BJYO01000003.1"/>
</dbReference>
<dbReference type="SUPFAM" id="SSF55729">
    <property type="entry name" value="Acyl-CoA N-acyltransferases (Nat)"/>
    <property type="match status" value="1"/>
</dbReference>
<comment type="caution">
    <text evidence="1">The sequence shown here is derived from an EMBL/GenBank/DDBJ whole genome shotgun (WGS) entry which is preliminary data.</text>
</comment>
<dbReference type="EMBL" id="QRAS01000002">
    <property type="protein sequence ID" value="RDL06710.1"/>
    <property type="molecule type" value="Genomic_DNA"/>
</dbReference>
<organism evidence="1 2">
    <name type="scientific">Weissella soli</name>
    <dbReference type="NCBI Taxonomy" id="155866"/>
    <lineage>
        <taxon>Bacteria</taxon>
        <taxon>Bacillati</taxon>
        <taxon>Bacillota</taxon>
        <taxon>Bacilli</taxon>
        <taxon>Lactobacillales</taxon>
        <taxon>Lactobacillaceae</taxon>
        <taxon>Weissella</taxon>
    </lineage>
</organism>
<protein>
    <submittedName>
        <fullName evidence="1">Putative acetyltransferase</fullName>
    </submittedName>
</protein>
<gene>
    <name evidence="1" type="ORF">DFP99_1099</name>
</gene>
<dbReference type="GO" id="GO:0016747">
    <property type="term" value="F:acyltransferase activity, transferring groups other than amino-acyl groups"/>
    <property type="evidence" value="ECO:0007669"/>
    <property type="project" value="InterPro"/>
</dbReference>
<sequence>MILTIETLSVQPNQALQTYLSNVDRLEGGFSNPADKSDLLNEHAFIAWLQRMDNHAHGIDLPAGFVNQTLYFFKNDDRYVGIGKLRHRLTPALYVDGGHIAYGGVPHELRGHGIGTDMLHLLLIEAQQLGIQTPRATTTLNNFASQHILQANGFTQVGKNKKHLIFELQKKQQ</sequence>
<dbReference type="AlphaFoldDB" id="A0A288Q7B3"/>
<dbReference type="Pfam" id="PF00583">
    <property type="entry name" value="Acetyltransf_1"/>
    <property type="match status" value="1"/>
</dbReference>
<dbReference type="KEGG" id="wso:WSWS_01590"/>
<dbReference type="InterPro" id="IPR000182">
    <property type="entry name" value="GNAT_dom"/>
</dbReference>
<dbReference type="Gene3D" id="3.40.630.30">
    <property type="match status" value="1"/>
</dbReference>
<keyword evidence="1" id="KW-0808">Transferase</keyword>
<dbReference type="GeneID" id="94546771"/>
<dbReference type="PANTHER" id="PTHR39173:SF1">
    <property type="entry name" value="ACETYLTRANSFERASE"/>
    <property type="match status" value="1"/>
</dbReference>
<evidence type="ECO:0000313" key="2">
    <source>
        <dbReference type="Proteomes" id="UP000254912"/>
    </source>
</evidence>